<dbReference type="GeneID" id="30071866"/>
<accession>W7M2X9</accession>
<dbReference type="VEuPathDB" id="FungiDB:FVEG_14990"/>
<name>W7M2X9_GIBM7</name>
<gene>
    <name evidence="1" type="ORF">FVEG_14990</name>
</gene>
<proteinExistence type="predicted"/>
<dbReference type="Proteomes" id="UP000009096">
    <property type="component" value="Chromosome 6"/>
</dbReference>
<dbReference type="EMBL" id="DS022243">
    <property type="protein sequence ID" value="EWG39272.1"/>
    <property type="molecule type" value="Genomic_DNA"/>
</dbReference>
<reference evidence="1 2" key="1">
    <citation type="journal article" date="2010" name="Nature">
        <title>Comparative genomics reveals mobile pathogenicity chromosomes in Fusarium.</title>
        <authorList>
            <person name="Ma L.J."/>
            <person name="van der Does H.C."/>
            <person name="Borkovich K.A."/>
            <person name="Coleman J.J."/>
            <person name="Daboussi M.J."/>
            <person name="Di Pietro A."/>
            <person name="Dufresne M."/>
            <person name="Freitag M."/>
            <person name="Grabherr M."/>
            <person name="Henrissat B."/>
            <person name="Houterman P.M."/>
            <person name="Kang S."/>
            <person name="Shim W.B."/>
            <person name="Woloshuk C."/>
            <person name="Xie X."/>
            <person name="Xu J.R."/>
            <person name="Antoniw J."/>
            <person name="Baker S.E."/>
            <person name="Bluhm B.H."/>
            <person name="Breakspear A."/>
            <person name="Brown D.W."/>
            <person name="Butchko R.A."/>
            <person name="Chapman S."/>
            <person name="Coulson R."/>
            <person name="Coutinho P.M."/>
            <person name="Danchin E.G."/>
            <person name="Diener A."/>
            <person name="Gale L.R."/>
            <person name="Gardiner D.M."/>
            <person name="Goff S."/>
            <person name="Hammond-Kosack K.E."/>
            <person name="Hilburn K."/>
            <person name="Hua-Van A."/>
            <person name="Jonkers W."/>
            <person name="Kazan K."/>
            <person name="Kodira C.D."/>
            <person name="Koehrsen M."/>
            <person name="Kumar L."/>
            <person name="Lee Y.H."/>
            <person name="Li L."/>
            <person name="Manners J.M."/>
            <person name="Miranda-Saavedra D."/>
            <person name="Mukherjee M."/>
            <person name="Park G."/>
            <person name="Park J."/>
            <person name="Park S.Y."/>
            <person name="Proctor R.H."/>
            <person name="Regev A."/>
            <person name="Ruiz-Roldan M.C."/>
            <person name="Sain D."/>
            <person name="Sakthikumar S."/>
            <person name="Sykes S."/>
            <person name="Schwartz D.C."/>
            <person name="Turgeon B.G."/>
            <person name="Wapinski I."/>
            <person name="Yoder O."/>
            <person name="Young S."/>
            <person name="Zeng Q."/>
            <person name="Zhou S."/>
            <person name="Galagan J."/>
            <person name="Cuomo C.A."/>
            <person name="Kistler H.C."/>
            <person name="Rep M."/>
        </authorList>
    </citation>
    <scope>NUCLEOTIDE SEQUENCE [LARGE SCALE GENOMIC DNA]</scope>
    <source>
        <strain evidence="2">M3125 / FGSC 7600</strain>
    </source>
</reference>
<protein>
    <submittedName>
        <fullName evidence="1">Uncharacterized protein</fullName>
    </submittedName>
</protein>
<dbReference type="EMBL" id="CM000583">
    <property type="protein sequence ID" value="EWG39272.1"/>
    <property type="molecule type" value="Genomic_DNA"/>
</dbReference>
<organism evidence="1 2">
    <name type="scientific">Gibberella moniliformis (strain M3125 / FGSC 7600)</name>
    <name type="common">Maize ear and stalk rot fungus</name>
    <name type="synonym">Fusarium verticillioides</name>
    <dbReference type="NCBI Taxonomy" id="334819"/>
    <lineage>
        <taxon>Eukaryota</taxon>
        <taxon>Fungi</taxon>
        <taxon>Dikarya</taxon>
        <taxon>Ascomycota</taxon>
        <taxon>Pezizomycotina</taxon>
        <taxon>Sordariomycetes</taxon>
        <taxon>Hypocreomycetidae</taxon>
        <taxon>Hypocreales</taxon>
        <taxon>Nectriaceae</taxon>
        <taxon>Fusarium</taxon>
        <taxon>Fusarium fujikuroi species complex</taxon>
    </lineage>
</organism>
<dbReference type="KEGG" id="fvr:FVEG_14990"/>
<evidence type="ECO:0000313" key="1">
    <source>
        <dbReference type="EMBL" id="EWG39272.1"/>
    </source>
</evidence>
<keyword evidence="2" id="KW-1185">Reference proteome</keyword>
<sequence>MILASLPCRNLSRLYKHCKPRFEAILGYLLAIICEGKLSSQYEIRIVSIWAPTLRLDFRICLLPRPDLELNSAAKTYHGNLTSVPMISPVSKANDSRDSVPPLARK</sequence>
<dbReference type="AlphaFoldDB" id="W7M2X9"/>
<evidence type="ECO:0000313" key="2">
    <source>
        <dbReference type="Proteomes" id="UP000009096"/>
    </source>
</evidence>
<dbReference type="RefSeq" id="XP_018745463.1">
    <property type="nucleotide sequence ID" value="XM_018904066.1"/>
</dbReference>